<feature type="domain" description="Multidrug resistance protein MdtA-like C-terminal permuted SH3" evidence="2">
    <location>
        <begin position="260"/>
        <end position="317"/>
    </location>
</feature>
<dbReference type="Gene3D" id="2.40.420.20">
    <property type="match status" value="1"/>
</dbReference>
<name>G6EFR8_9SPHN</name>
<protein>
    <recommendedName>
        <fullName evidence="2">Multidrug resistance protein MdtA-like C-terminal permuted SH3 domain-containing protein</fullName>
    </recommendedName>
</protein>
<dbReference type="GO" id="GO:1990281">
    <property type="term" value="C:efflux pump complex"/>
    <property type="evidence" value="ECO:0007669"/>
    <property type="project" value="TreeGrafter"/>
</dbReference>
<organism evidence="3 4">
    <name type="scientific">Novosphingobium pentaromativorans US6-1</name>
    <dbReference type="NCBI Taxonomy" id="1088721"/>
    <lineage>
        <taxon>Bacteria</taxon>
        <taxon>Pseudomonadati</taxon>
        <taxon>Pseudomonadota</taxon>
        <taxon>Alphaproteobacteria</taxon>
        <taxon>Sphingomonadales</taxon>
        <taxon>Sphingomonadaceae</taxon>
        <taxon>Novosphingobium</taxon>
    </lineage>
</organism>
<dbReference type="PATRIC" id="fig|1088721.3.peg.3146"/>
<dbReference type="RefSeq" id="WP_007014097.1">
    <property type="nucleotide sequence ID" value="NZ_AGFM01000053.1"/>
</dbReference>
<dbReference type="GO" id="GO:0015562">
    <property type="term" value="F:efflux transmembrane transporter activity"/>
    <property type="evidence" value="ECO:0007669"/>
    <property type="project" value="TreeGrafter"/>
</dbReference>
<sequence>MKKGFVPALWALLGAAIMALMLLAGGVLHPVTGTAGGDSDDAASEAETAPEQDGIVHLDPGPLARAAIRSEPVASGSAPRLLEGFARVLDLSMLASIDADLTTARANLAASRAEAERLASLAAQDQSASRQAVEAARAKAGSDAAQVRLAERRFGLEFGPGLARMSAAARSALVADAGAGRAALLRISIPGRLPLPGTRVQVNDGLHTQTVRVMGPAASADPQLQNAAVLAVLSAPMAASAMAGRQFSASAAGEEKQDGVIVPRAALVRWQGQLWAYKETGKGTFRRIAIEEARPVGSGWLVRRGLTPGDRVVIDGATTLFAVERGSSAVQEDD</sequence>
<dbReference type="InterPro" id="IPR058627">
    <property type="entry name" value="MdtA-like_C"/>
</dbReference>
<dbReference type="PANTHER" id="PTHR30469:SF15">
    <property type="entry name" value="HLYD FAMILY OF SECRETION PROTEINS"/>
    <property type="match status" value="1"/>
</dbReference>
<evidence type="ECO:0000313" key="3">
    <source>
        <dbReference type="EMBL" id="EHJ59846.1"/>
    </source>
</evidence>
<feature type="compositionally biased region" description="Acidic residues" evidence="1">
    <location>
        <begin position="38"/>
        <end position="50"/>
    </location>
</feature>
<feature type="region of interest" description="Disordered" evidence="1">
    <location>
        <begin position="36"/>
        <end position="56"/>
    </location>
</feature>
<comment type="caution">
    <text evidence="3">The sequence shown here is derived from an EMBL/GenBank/DDBJ whole genome shotgun (WGS) entry which is preliminary data.</text>
</comment>
<dbReference type="EMBL" id="AGFM01000053">
    <property type="protein sequence ID" value="EHJ59846.1"/>
    <property type="molecule type" value="Genomic_DNA"/>
</dbReference>
<gene>
    <name evidence="3" type="ORF">NSU_3189</name>
</gene>
<dbReference type="Proteomes" id="UP000004030">
    <property type="component" value="Unassembled WGS sequence"/>
</dbReference>
<dbReference type="AlphaFoldDB" id="G6EFR8"/>
<dbReference type="eggNOG" id="COG0845">
    <property type="taxonomic scope" value="Bacteria"/>
</dbReference>
<dbReference type="PANTHER" id="PTHR30469">
    <property type="entry name" value="MULTIDRUG RESISTANCE PROTEIN MDTA"/>
    <property type="match status" value="1"/>
</dbReference>
<reference evidence="3 4" key="1">
    <citation type="journal article" date="2012" name="J. Bacteriol.">
        <title>Genome sequence of benzo(a)pyrene-degrading bacterium Novosphingobium pentaromativorans US6-1.</title>
        <authorList>
            <person name="Luo Y.R."/>
            <person name="Kang S.G."/>
            <person name="Kim S.J."/>
            <person name="Kim M.R."/>
            <person name="Li N."/>
            <person name="Lee J.H."/>
            <person name="Kwon K.K."/>
        </authorList>
    </citation>
    <scope>NUCLEOTIDE SEQUENCE [LARGE SCALE GENOMIC DNA]</scope>
    <source>
        <strain evidence="3 4">US6-1</strain>
    </source>
</reference>
<evidence type="ECO:0000259" key="2">
    <source>
        <dbReference type="Pfam" id="PF25967"/>
    </source>
</evidence>
<proteinExistence type="predicted"/>
<dbReference type="Pfam" id="PF25967">
    <property type="entry name" value="RND-MFP_C"/>
    <property type="match status" value="1"/>
</dbReference>
<evidence type="ECO:0000313" key="4">
    <source>
        <dbReference type="Proteomes" id="UP000004030"/>
    </source>
</evidence>
<keyword evidence="4" id="KW-1185">Reference proteome</keyword>
<dbReference type="OrthoDB" id="5503043at2"/>
<evidence type="ECO:0000256" key="1">
    <source>
        <dbReference type="SAM" id="MobiDB-lite"/>
    </source>
</evidence>
<accession>G6EFR8</accession>